<evidence type="ECO:0000256" key="6">
    <source>
        <dbReference type="SAM" id="Phobius"/>
    </source>
</evidence>
<evidence type="ECO:0000256" key="5">
    <source>
        <dbReference type="ARBA" id="ARBA00022777"/>
    </source>
</evidence>
<organism evidence="8 9">
    <name type="scientific">Taishania pollutisoli</name>
    <dbReference type="NCBI Taxonomy" id="2766479"/>
    <lineage>
        <taxon>Bacteria</taxon>
        <taxon>Pseudomonadati</taxon>
        <taxon>Bacteroidota</taxon>
        <taxon>Flavobacteriia</taxon>
        <taxon>Flavobacteriales</taxon>
        <taxon>Crocinitomicaceae</taxon>
        <taxon>Taishania</taxon>
    </lineage>
</organism>
<accession>A0A8J6PFK1</accession>
<evidence type="ECO:0000256" key="1">
    <source>
        <dbReference type="ARBA" id="ARBA00000085"/>
    </source>
</evidence>
<keyword evidence="6" id="KW-0472">Membrane</keyword>
<keyword evidence="5 8" id="KW-0418">Kinase</keyword>
<dbReference type="EC" id="2.7.13.3" evidence="2"/>
<dbReference type="SMART" id="SM00388">
    <property type="entry name" value="HisKA"/>
    <property type="match status" value="1"/>
</dbReference>
<evidence type="ECO:0000256" key="4">
    <source>
        <dbReference type="ARBA" id="ARBA00022679"/>
    </source>
</evidence>
<dbReference type="FunFam" id="3.30.565.10:FF:000006">
    <property type="entry name" value="Sensor histidine kinase WalK"/>
    <property type="match status" value="1"/>
</dbReference>
<evidence type="ECO:0000256" key="3">
    <source>
        <dbReference type="ARBA" id="ARBA00022553"/>
    </source>
</evidence>
<dbReference type="PRINTS" id="PR00344">
    <property type="entry name" value="BCTRLSENSOR"/>
</dbReference>
<dbReference type="AlphaFoldDB" id="A0A8J6PFK1"/>
<dbReference type="SUPFAM" id="SSF47384">
    <property type="entry name" value="Homodimeric domain of signal transducing histidine kinase"/>
    <property type="match status" value="1"/>
</dbReference>
<dbReference type="GO" id="GO:0000155">
    <property type="term" value="F:phosphorelay sensor kinase activity"/>
    <property type="evidence" value="ECO:0007669"/>
    <property type="project" value="InterPro"/>
</dbReference>
<keyword evidence="6" id="KW-0812">Transmembrane</keyword>
<feature type="domain" description="Histidine kinase" evidence="7">
    <location>
        <begin position="107"/>
        <end position="318"/>
    </location>
</feature>
<feature type="transmembrane region" description="Helical" evidence="6">
    <location>
        <begin position="28"/>
        <end position="46"/>
    </location>
</feature>
<dbReference type="Pfam" id="PF00512">
    <property type="entry name" value="HisKA"/>
    <property type="match status" value="1"/>
</dbReference>
<dbReference type="InterPro" id="IPR036097">
    <property type="entry name" value="HisK_dim/P_sf"/>
</dbReference>
<evidence type="ECO:0000313" key="9">
    <source>
        <dbReference type="Proteomes" id="UP000652681"/>
    </source>
</evidence>
<dbReference type="CDD" id="cd00075">
    <property type="entry name" value="HATPase"/>
    <property type="match status" value="1"/>
</dbReference>
<evidence type="ECO:0000313" key="8">
    <source>
        <dbReference type="EMBL" id="MBC9813490.1"/>
    </source>
</evidence>
<evidence type="ECO:0000256" key="2">
    <source>
        <dbReference type="ARBA" id="ARBA00012438"/>
    </source>
</evidence>
<gene>
    <name evidence="8" type="ORF">H9Y05_13515</name>
</gene>
<dbReference type="PROSITE" id="PS50109">
    <property type="entry name" value="HIS_KIN"/>
    <property type="match status" value="1"/>
</dbReference>
<evidence type="ECO:0000259" key="7">
    <source>
        <dbReference type="PROSITE" id="PS50109"/>
    </source>
</evidence>
<dbReference type="InterPro" id="IPR004358">
    <property type="entry name" value="Sig_transdc_His_kin-like_C"/>
</dbReference>
<dbReference type="RefSeq" id="WP_216714587.1">
    <property type="nucleotide sequence ID" value="NZ_JACVEL010000011.1"/>
</dbReference>
<keyword evidence="4" id="KW-0808">Transferase</keyword>
<dbReference type="EMBL" id="JACVEL010000011">
    <property type="protein sequence ID" value="MBC9813490.1"/>
    <property type="molecule type" value="Genomic_DNA"/>
</dbReference>
<keyword evidence="3" id="KW-0597">Phosphoprotein</keyword>
<dbReference type="SUPFAM" id="SSF55874">
    <property type="entry name" value="ATPase domain of HSP90 chaperone/DNA topoisomerase II/histidine kinase"/>
    <property type="match status" value="1"/>
</dbReference>
<proteinExistence type="predicted"/>
<dbReference type="InterPro" id="IPR005467">
    <property type="entry name" value="His_kinase_dom"/>
</dbReference>
<dbReference type="Pfam" id="PF02518">
    <property type="entry name" value="HATPase_c"/>
    <property type="match status" value="1"/>
</dbReference>
<comment type="catalytic activity">
    <reaction evidence="1">
        <text>ATP + protein L-histidine = ADP + protein N-phospho-L-histidine.</text>
        <dbReference type="EC" id="2.7.13.3"/>
    </reaction>
</comment>
<protein>
    <recommendedName>
        <fullName evidence="2">histidine kinase</fullName>
        <ecNumber evidence="2">2.7.13.3</ecNumber>
    </recommendedName>
</protein>
<dbReference type="InterPro" id="IPR036890">
    <property type="entry name" value="HATPase_C_sf"/>
</dbReference>
<dbReference type="InterPro" id="IPR003594">
    <property type="entry name" value="HATPase_dom"/>
</dbReference>
<dbReference type="Gene3D" id="3.30.565.10">
    <property type="entry name" value="Histidine kinase-like ATPase, C-terminal domain"/>
    <property type="match status" value="1"/>
</dbReference>
<dbReference type="CDD" id="cd00082">
    <property type="entry name" value="HisKA"/>
    <property type="match status" value="1"/>
</dbReference>
<dbReference type="InterPro" id="IPR003661">
    <property type="entry name" value="HisK_dim/P_dom"/>
</dbReference>
<dbReference type="Proteomes" id="UP000652681">
    <property type="component" value="Unassembled WGS sequence"/>
</dbReference>
<sequence>MNNIGKNLNFRNKCIFAQIDAMRKNTTIFFYFLSIYVIAQFVWWGFHILDLTEELVGDTPRGNRRMIMIIGEGIVFLAILIFGIIRIRKSIKRELEFSRNQNNFLLSVTHELKTPIASTKLYLQTLQRRNIDEDKRQDILTKTLQQNEQLERLIDNILNATRLENKKLILHKEETNVSAFLNSIYDRYSRQYPGIVFRNEIQPDLMEQIDPFIFETIVNNLLENAIKYAGNEGKITVVLSKTDRMTVQVKDNGPGIPLADQKEVFKKFYRVGNEETRTQKGSGLGLFIARELTRLHKGQIRYYDNQPKGAVFEFVLNG</sequence>
<name>A0A8J6PFK1_9FLAO</name>
<dbReference type="SMART" id="SM00387">
    <property type="entry name" value="HATPase_c"/>
    <property type="match status" value="1"/>
</dbReference>
<comment type="caution">
    <text evidence="8">The sequence shown here is derived from an EMBL/GenBank/DDBJ whole genome shotgun (WGS) entry which is preliminary data.</text>
</comment>
<reference evidence="8" key="1">
    <citation type="submission" date="2020-09" db="EMBL/GenBank/DDBJ databases">
        <title>Taishania pollutisoli gen. nov., sp. nov., Isolated from Tetrabromobisphenol A-Contaminated Soil.</title>
        <authorList>
            <person name="Chen Q."/>
        </authorList>
    </citation>
    <scope>NUCLEOTIDE SEQUENCE</scope>
    <source>
        <strain evidence="8">CZZ-1</strain>
    </source>
</reference>
<keyword evidence="9" id="KW-1185">Reference proteome</keyword>
<dbReference type="PANTHER" id="PTHR43547">
    <property type="entry name" value="TWO-COMPONENT HISTIDINE KINASE"/>
    <property type="match status" value="1"/>
</dbReference>
<keyword evidence="6" id="KW-1133">Transmembrane helix</keyword>
<dbReference type="PANTHER" id="PTHR43547:SF2">
    <property type="entry name" value="HYBRID SIGNAL TRANSDUCTION HISTIDINE KINASE C"/>
    <property type="match status" value="1"/>
</dbReference>
<feature type="transmembrane region" description="Helical" evidence="6">
    <location>
        <begin position="66"/>
        <end position="85"/>
    </location>
</feature>
<dbReference type="Gene3D" id="1.10.287.130">
    <property type="match status" value="1"/>
</dbReference>